<name>A0A9X2XA38_9HYPH</name>
<dbReference type="EMBL" id="JAODNV010000016">
    <property type="protein sequence ID" value="MCT8991518.1"/>
    <property type="molecule type" value="Genomic_DNA"/>
</dbReference>
<protein>
    <submittedName>
        <fullName evidence="2">Autotransporter outer membrane beta-barrel domain-containing protein</fullName>
    </submittedName>
</protein>
<proteinExistence type="predicted"/>
<dbReference type="SUPFAM" id="SSF103515">
    <property type="entry name" value="Autotransporter"/>
    <property type="match status" value="1"/>
</dbReference>
<dbReference type="Proteomes" id="UP001149009">
    <property type="component" value="Unassembled WGS sequence"/>
</dbReference>
<dbReference type="InterPro" id="IPR006315">
    <property type="entry name" value="OM_autotransptr_brl_dom"/>
</dbReference>
<dbReference type="InterPro" id="IPR005546">
    <property type="entry name" value="Autotransporte_beta"/>
</dbReference>
<dbReference type="NCBIfam" id="TIGR01414">
    <property type="entry name" value="autotrans_barl"/>
    <property type="match status" value="1"/>
</dbReference>
<feature type="domain" description="Autotransporter" evidence="1">
    <location>
        <begin position="1"/>
        <end position="236"/>
    </location>
</feature>
<keyword evidence="3" id="KW-1185">Reference proteome</keyword>
<gene>
    <name evidence="2" type="ORF">NYR54_14640</name>
</gene>
<dbReference type="Gene3D" id="2.40.128.130">
    <property type="entry name" value="Autotransporter beta-domain"/>
    <property type="match status" value="1"/>
</dbReference>
<dbReference type="Pfam" id="PF03797">
    <property type="entry name" value="Autotransporter"/>
    <property type="match status" value="1"/>
</dbReference>
<organism evidence="2 3">
    <name type="scientific">Chelativorans petroleitrophicus</name>
    <dbReference type="NCBI Taxonomy" id="2975484"/>
    <lineage>
        <taxon>Bacteria</taxon>
        <taxon>Pseudomonadati</taxon>
        <taxon>Pseudomonadota</taxon>
        <taxon>Alphaproteobacteria</taxon>
        <taxon>Hyphomicrobiales</taxon>
        <taxon>Phyllobacteriaceae</taxon>
        <taxon>Chelativorans</taxon>
    </lineage>
</organism>
<reference evidence="2" key="1">
    <citation type="submission" date="2022-08" db="EMBL/GenBank/DDBJ databases">
        <title>Chelativorans sichuanense sp. nov., a paraffin oil-degrading bacterium isolated from a mixture of oil-based drill cuttings and paddy soil.</title>
        <authorList>
            <person name="Yu J."/>
            <person name="Liu H."/>
            <person name="Chen Q."/>
        </authorList>
    </citation>
    <scope>NUCLEOTIDE SEQUENCE</scope>
    <source>
        <strain evidence="2">SCAU 2101</strain>
    </source>
</reference>
<dbReference type="PROSITE" id="PS51208">
    <property type="entry name" value="AUTOTRANSPORTER"/>
    <property type="match status" value="1"/>
</dbReference>
<sequence>MSIGGSLIDGDFDRSGGYDGHGFYLGGYFQHAPEEGFQFRGSGVVGLFDLDVDRTYANGSGTATSSGETSGESWGVDARLGWSFKLDDETFLTPFAQISYNHASVDGWTESGGLFPAHINGFESSTTISRIGLSAKSFVSETTTVFGSVAWAHVLDAQNPTVTGSLLVAECDDSNPLQAFCNIGGTSDGVIDDWAEVTIGTRVELSADAVFDLSVTGMLGEDLLGGAIKACISKAF</sequence>
<dbReference type="GO" id="GO:0019867">
    <property type="term" value="C:outer membrane"/>
    <property type="evidence" value="ECO:0007669"/>
    <property type="project" value="InterPro"/>
</dbReference>
<comment type="caution">
    <text evidence="2">The sequence shown here is derived from an EMBL/GenBank/DDBJ whole genome shotgun (WGS) entry which is preliminary data.</text>
</comment>
<evidence type="ECO:0000313" key="2">
    <source>
        <dbReference type="EMBL" id="MCT8991518.1"/>
    </source>
</evidence>
<evidence type="ECO:0000259" key="1">
    <source>
        <dbReference type="PROSITE" id="PS51208"/>
    </source>
</evidence>
<dbReference type="SMART" id="SM00869">
    <property type="entry name" value="Autotransporter"/>
    <property type="match status" value="1"/>
</dbReference>
<accession>A0A9X2XA38</accession>
<dbReference type="AlphaFoldDB" id="A0A9X2XA38"/>
<dbReference type="RefSeq" id="WP_261516445.1">
    <property type="nucleotide sequence ID" value="NZ_JAODNV010000016.1"/>
</dbReference>
<dbReference type="InterPro" id="IPR036709">
    <property type="entry name" value="Autotransporte_beta_dom_sf"/>
</dbReference>
<evidence type="ECO:0000313" key="3">
    <source>
        <dbReference type="Proteomes" id="UP001149009"/>
    </source>
</evidence>